<evidence type="ECO:0000256" key="3">
    <source>
        <dbReference type="ARBA" id="ARBA00022741"/>
    </source>
</evidence>
<dbReference type="SUPFAM" id="SSF52540">
    <property type="entry name" value="P-loop containing nucleoside triphosphate hydrolases"/>
    <property type="match status" value="1"/>
</dbReference>
<keyword evidence="4" id="KW-0067">ATP-binding</keyword>
<dbReference type="GO" id="GO:0016887">
    <property type="term" value="F:ATP hydrolysis activity"/>
    <property type="evidence" value="ECO:0007669"/>
    <property type="project" value="InterPro"/>
</dbReference>
<comment type="similarity">
    <text evidence="1">Belongs to the ABC transporter superfamily.</text>
</comment>
<evidence type="ECO:0000256" key="1">
    <source>
        <dbReference type="ARBA" id="ARBA00005417"/>
    </source>
</evidence>
<evidence type="ECO:0000256" key="4">
    <source>
        <dbReference type="ARBA" id="ARBA00022840"/>
    </source>
</evidence>
<evidence type="ECO:0000313" key="6">
    <source>
        <dbReference type="EMBL" id="AOO95004.1"/>
    </source>
</evidence>
<dbReference type="AlphaFoldDB" id="A0A288Q5T4"/>
<evidence type="ECO:0000256" key="2">
    <source>
        <dbReference type="ARBA" id="ARBA00022448"/>
    </source>
</evidence>
<dbReference type="EMBL" id="KT716758">
    <property type="protein sequence ID" value="AOO95004.1"/>
    <property type="molecule type" value="Genomic_DNA"/>
</dbReference>
<reference evidence="6" key="1">
    <citation type="submission" date="2015-09" db="EMBL/GenBank/DDBJ databases">
        <title>Streptococcus suis invasive isolates from humans in Poland, 2000-2013.</title>
        <authorList>
            <person name="Bojarska A."/>
            <person name="Molska E."/>
            <person name="Janas K."/>
            <person name="Skoczynska A."/>
            <person name="Stefaniuk E."/>
            <person name="Hryniewicz W."/>
            <person name="Sadowy E."/>
        </authorList>
    </citation>
    <scope>NUCLEOTIDE SEQUENCE</scope>
    <source>
        <strain evidence="6">584</strain>
    </source>
</reference>
<proteinExistence type="inferred from homology"/>
<feature type="domain" description="ABC transporter" evidence="5">
    <location>
        <begin position="3"/>
        <end position="231"/>
    </location>
</feature>
<keyword evidence="2" id="KW-0813">Transport</keyword>
<organism evidence="6">
    <name type="scientific">Streptococcus suis</name>
    <dbReference type="NCBI Taxonomy" id="1307"/>
    <lineage>
        <taxon>Bacteria</taxon>
        <taxon>Bacillati</taxon>
        <taxon>Bacillota</taxon>
        <taxon>Bacilli</taxon>
        <taxon>Lactobacillales</taxon>
        <taxon>Streptococcaceae</taxon>
        <taxon>Streptococcus</taxon>
    </lineage>
</organism>
<dbReference type="InterPro" id="IPR017871">
    <property type="entry name" value="ABC_transporter-like_CS"/>
</dbReference>
<dbReference type="PANTHER" id="PTHR42711">
    <property type="entry name" value="ABC TRANSPORTER ATP-BINDING PROTEIN"/>
    <property type="match status" value="1"/>
</dbReference>
<dbReference type="InterPro" id="IPR003593">
    <property type="entry name" value="AAA+_ATPase"/>
</dbReference>
<dbReference type="PANTHER" id="PTHR42711:SF5">
    <property type="entry name" value="ABC TRANSPORTER ATP-BINDING PROTEIN NATA"/>
    <property type="match status" value="1"/>
</dbReference>
<dbReference type="SMART" id="SM00382">
    <property type="entry name" value="AAA"/>
    <property type="match status" value="1"/>
</dbReference>
<dbReference type="InterPro" id="IPR050763">
    <property type="entry name" value="ABC_transporter_ATP-binding"/>
</dbReference>
<sequence length="311" mass="35441">MFIKVNNLGYSYNGKSILSNITFGIDRGEVVAIVGKNGSGKTTLFNCLQGIYTDYSGESIVLNSNSKDRASDLLKKIGVQFQTNKFFNKIKICELFEFIGALYNISLSKKEICELLEKVSLKEAYDSYISDLSGGQQQRIALALSMINDPEIIFFDEPTLGLDIQTRKELWNIIKGYKKNGKTILLTTHYINEIIDVCDRLIIIYQGKIAYDDSVENAFNSLPYSHKIVFDYSLAGIDKDYLQSNISKYFSENEFRFMDEELLIFFNDYEKTLTTLSRLCDKEKIELRGVSISEMDLEDMFLIITGGNIHA</sequence>
<dbReference type="PROSITE" id="PS50893">
    <property type="entry name" value="ABC_TRANSPORTER_2"/>
    <property type="match status" value="1"/>
</dbReference>
<dbReference type="CDD" id="cd03230">
    <property type="entry name" value="ABC_DR_subfamily_A"/>
    <property type="match status" value="1"/>
</dbReference>
<keyword evidence="3" id="KW-0547">Nucleotide-binding</keyword>
<dbReference type="PROSITE" id="PS00211">
    <property type="entry name" value="ABC_TRANSPORTER_1"/>
    <property type="match status" value="1"/>
</dbReference>
<dbReference type="Pfam" id="PF00005">
    <property type="entry name" value="ABC_tran"/>
    <property type="match status" value="1"/>
</dbReference>
<dbReference type="InterPro" id="IPR003439">
    <property type="entry name" value="ABC_transporter-like_ATP-bd"/>
</dbReference>
<evidence type="ECO:0000259" key="5">
    <source>
        <dbReference type="PROSITE" id="PS50893"/>
    </source>
</evidence>
<name>A0A288Q5T4_STRSU</name>
<dbReference type="Gene3D" id="3.40.50.300">
    <property type="entry name" value="P-loop containing nucleotide triphosphate hydrolases"/>
    <property type="match status" value="1"/>
</dbReference>
<accession>A0A288Q5T4</accession>
<dbReference type="GO" id="GO:0005524">
    <property type="term" value="F:ATP binding"/>
    <property type="evidence" value="ECO:0007669"/>
    <property type="project" value="UniProtKB-KW"/>
</dbReference>
<protein>
    <submittedName>
        <fullName evidence="6">ABC-type multidrug transport system ATPase component</fullName>
    </submittedName>
</protein>
<dbReference type="InterPro" id="IPR027417">
    <property type="entry name" value="P-loop_NTPase"/>
</dbReference>